<sequence>MARLPGSTQSPGLGKIAPGLGDKGLGKSTAKRHQTPAPMQLSLALCQAFGRLQTILVKSGHSAAADVLDEEYEEMVSSAVHDHGMEVLSTTEGKAFMGNMGRAMVRGYREGLCGAYAALRTCMAAYGRRSELRDEHEGDDWRYD</sequence>
<comment type="caution">
    <text evidence="2">The sequence shown here is derived from an EMBL/GenBank/DDBJ whole genome shotgun (WGS) entry which is preliminary data.</text>
</comment>
<feature type="region of interest" description="Disordered" evidence="1">
    <location>
        <begin position="1"/>
        <end position="34"/>
    </location>
</feature>
<organism evidence="2 3">
    <name type="scientific">Aureobasidium melanogenum</name>
    <name type="common">Aureobasidium pullulans var. melanogenum</name>
    <dbReference type="NCBI Taxonomy" id="46634"/>
    <lineage>
        <taxon>Eukaryota</taxon>
        <taxon>Fungi</taxon>
        <taxon>Dikarya</taxon>
        <taxon>Ascomycota</taxon>
        <taxon>Pezizomycotina</taxon>
        <taxon>Dothideomycetes</taxon>
        <taxon>Dothideomycetidae</taxon>
        <taxon>Dothideales</taxon>
        <taxon>Saccotheciaceae</taxon>
        <taxon>Aureobasidium</taxon>
    </lineage>
</organism>
<dbReference type="AlphaFoldDB" id="A0A9P8G9A1"/>
<gene>
    <name evidence="2" type="ORF">KCV03_g9465</name>
</gene>
<proteinExistence type="predicted"/>
<name>A0A9P8G9A1_AURME</name>
<evidence type="ECO:0000256" key="1">
    <source>
        <dbReference type="SAM" id="MobiDB-lite"/>
    </source>
</evidence>
<feature type="non-terminal residue" evidence="2">
    <location>
        <position position="1"/>
    </location>
</feature>
<dbReference type="OrthoDB" id="3921854at2759"/>
<dbReference type="Proteomes" id="UP000767238">
    <property type="component" value="Unassembled WGS sequence"/>
</dbReference>
<accession>A0A9P8G9A1</accession>
<evidence type="ECO:0000313" key="3">
    <source>
        <dbReference type="Proteomes" id="UP000767238"/>
    </source>
</evidence>
<protein>
    <submittedName>
        <fullName evidence="2">Uncharacterized protein</fullName>
    </submittedName>
</protein>
<evidence type="ECO:0000313" key="2">
    <source>
        <dbReference type="EMBL" id="KAH0212127.1"/>
    </source>
</evidence>
<feature type="compositionally biased region" description="Polar residues" evidence="1">
    <location>
        <begin position="1"/>
        <end position="11"/>
    </location>
</feature>
<reference evidence="2" key="1">
    <citation type="journal article" date="2021" name="J Fungi (Basel)">
        <title>Virulence traits and population genomics of the black yeast Aureobasidium melanogenum.</title>
        <authorList>
            <person name="Cernosa A."/>
            <person name="Sun X."/>
            <person name="Gostincar C."/>
            <person name="Fang C."/>
            <person name="Gunde-Cimerman N."/>
            <person name="Song Z."/>
        </authorList>
    </citation>
    <scope>NUCLEOTIDE SEQUENCE</scope>
    <source>
        <strain evidence="2">EXF-8016</strain>
    </source>
</reference>
<dbReference type="EMBL" id="JAHFYH010000123">
    <property type="protein sequence ID" value="KAH0212127.1"/>
    <property type="molecule type" value="Genomic_DNA"/>
</dbReference>
<reference evidence="2" key="2">
    <citation type="submission" date="2021-08" db="EMBL/GenBank/DDBJ databases">
        <authorList>
            <person name="Gostincar C."/>
            <person name="Sun X."/>
            <person name="Song Z."/>
            <person name="Gunde-Cimerman N."/>
        </authorList>
    </citation>
    <scope>NUCLEOTIDE SEQUENCE</scope>
    <source>
        <strain evidence="2">EXF-8016</strain>
    </source>
</reference>